<keyword evidence="10" id="KW-1185">Reference proteome</keyword>
<comment type="caution">
    <text evidence="9">The sequence shown here is derived from an EMBL/GenBank/DDBJ whole genome shotgun (WGS) entry which is preliminary data.</text>
</comment>
<comment type="pathway">
    <text evidence="1 7 8">Carbohydrate degradation; glycolysis; D-glyceraldehyde 3-phosphate and glycerone phosphate from D-glucose: step 2/4.</text>
</comment>
<dbReference type="NCBIfam" id="NF001211">
    <property type="entry name" value="PRK00179.1"/>
    <property type="match status" value="1"/>
</dbReference>
<dbReference type="GO" id="GO:0005829">
    <property type="term" value="C:cytosol"/>
    <property type="evidence" value="ECO:0007669"/>
    <property type="project" value="TreeGrafter"/>
</dbReference>
<keyword evidence="3 7" id="KW-0312">Gluconeogenesis</keyword>
<evidence type="ECO:0000256" key="5">
    <source>
        <dbReference type="ARBA" id="ARBA00023235"/>
    </source>
</evidence>
<proteinExistence type="inferred from homology"/>
<dbReference type="OrthoDB" id="140919at2"/>
<gene>
    <name evidence="7" type="primary">pgi</name>
    <name evidence="9" type="ORF">CWE25_07560</name>
</gene>
<evidence type="ECO:0000256" key="1">
    <source>
        <dbReference type="ARBA" id="ARBA00004926"/>
    </source>
</evidence>
<evidence type="ECO:0000256" key="6">
    <source>
        <dbReference type="ARBA" id="ARBA00029321"/>
    </source>
</evidence>
<dbReference type="InterPro" id="IPR035482">
    <property type="entry name" value="SIS_PGI_2"/>
</dbReference>
<evidence type="ECO:0000313" key="10">
    <source>
        <dbReference type="Proteomes" id="UP000287330"/>
    </source>
</evidence>
<dbReference type="GO" id="GO:0004347">
    <property type="term" value="F:glucose-6-phosphate isomerase activity"/>
    <property type="evidence" value="ECO:0007669"/>
    <property type="project" value="UniProtKB-UniRule"/>
</dbReference>
<dbReference type="CDD" id="cd05015">
    <property type="entry name" value="SIS_PGI_1"/>
    <property type="match status" value="1"/>
</dbReference>
<feature type="active site" evidence="7">
    <location>
        <position position="460"/>
    </location>
</feature>
<dbReference type="UniPathway" id="UPA00109">
    <property type="reaction ID" value="UER00181"/>
</dbReference>
<dbReference type="InterPro" id="IPR018189">
    <property type="entry name" value="Phosphoglucose_isomerase_CS"/>
</dbReference>
<evidence type="ECO:0000256" key="2">
    <source>
        <dbReference type="ARBA" id="ARBA00006604"/>
    </source>
</evidence>
<comment type="catalytic activity">
    <reaction evidence="6 7 8">
        <text>alpha-D-glucose 6-phosphate = beta-D-fructose 6-phosphate</text>
        <dbReference type="Rhea" id="RHEA:11816"/>
        <dbReference type="ChEBI" id="CHEBI:57634"/>
        <dbReference type="ChEBI" id="CHEBI:58225"/>
        <dbReference type="EC" id="5.3.1.9"/>
    </reaction>
</comment>
<dbReference type="EC" id="5.3.1.9" evidence="7"/>
<dbReference type="GO" id="GO:0006094">
    <property type="term" value="P:gluconeogenesis"/>
    <property type="evidence" value="ECO:0007669"/>
    <property type="project" value="UniProtKB-UniRule"/>
</dbReference>
<dbReference type="UniPathway" id="UPA00138"/>
<dbReference type="GO" id="GO:0048029">
    <property type="term" value="F:monosaccharide binding"/>
    <property type="evidence" value="ECO:0007669"/>
    <property type="project" value="TreeGrafter"/>
</dbReference>
<sequence length="493" mass="54410">MTQINGAGLTLDVAFQNESVDDLLNTIKLPDDFKSFREQLMQGTYLNQTEQRQVVHCLERAASVEGERAAGREKFNNMVHQLRGGEWLGATGKRITAVVNVGVGGSDLGPNMGAFALKEFDDGHLEGEHALDVHFVSSMDGGQLYAVLPIIDPETTVFIVASKSFGTIDTFANIDTVRAWVKQHFSEQDWLEHHVIGVSSNQQKMLDYGIPLPHQLPFDEGVGGRFSLWSPIGLSIALSCGLHTFERMLAGARAMDEHFATAPDHENIPVLMALFGVYNREQLGINNLAVLPYDGRLRMLPNYLQQLDMESNGKQATADNRAIDYATGPIIWGGFGPNGQHAFFQHLHQGFDPFAADFVLVLERDAPGFSHQVADKLAEQQQLSVANCLAHRQLMKFGDTNTESPRDHYPGGHPSNLLMMQQLTPETFGALIAAYEHKVFTQGIYWQLNSFDQPGVEKGKKCAIDILAALNSNDAPQFDASTNDIIKKARNGH</sequence>
<keyword evidence="4 7" id="KW-0324">Glycolysis</keyword>
<dbReference type="Proteomes" id="UP000287330">
    <property type="component" value="Unassembled WGS sequence"/>
</dbReference>
<dbReference type="GO" id="GO:0097367">
    <property type="term" value="F:carbohydrate derivative binding"/>
    <property type="evidence" value="ECO:0007669"/>
    <property type="project" value="InterPro"/>
</dbReference>
<keyword evidence="7" id="KW-0963">Cytoplasm</keyword>
<dbReference type="Pfam" id="PF00342">
    <property type="entry name" value="PGI"/>
    <property type="match status" value="1"/>
</dbReference>
<comment type="similarity">
    <text evidence="2 7 8">Belongs to the GPI family.</text>
</comment>
<dbReference type="EMBL" id="PIPV01000005">
    <property type="protein sequence ID" value="RUO53737.1"/>
    <property type="molecule type" value="Genomic_DNA"/>
</dbReference>
<dbReference type="InterPro" id="IPR023096">
    <property type="entry name" value="G6P_Isomerase_C"/>
</dbReference>
<dbReference type="RefSeq" id="WP_110574374.1">
    <property type="nucleotide sequence ID" value="NZ_PIPV01000005.1"/>
</dbReference>
<comment type="function">
    <text evidence="7">Catalyzes the reversible isomerization of glucose-6-phosphate to fructose-6-phosphate.</text>
</comment>
<keyword evidence="5 7" id="KW-0413">Isomerase</keyword>
<dbReference type="PRINTS" id="PR00662">
    <property type="entry name" value="G6PISOMERASE"/>
</dbReference>
<dbReference type="GO" id="GO:0006096">
    <property type="term" value="P:glycolytic process"/>
    <property type="evidence" value="ECO:0007669"/>
    <property type="project" value="UniProtKB-UniRule"/>
</dbReference>
<dbReference type="PANTHER" id="PTHR11469:SF1">
    <property type="entry name" value="GLUCOSE-6-PHOSPHATE ISOMERASE"/>
    <property type="match status" value="1"/>
</dbReference>
<dbReference type="InterPro" id="IPR035476">
    <property type="entry name" value="SIS_PGI_1"/>
</dbReference>
<evidence type="ECO:0000313" key="9">
    <source>
        <dbReference type="EMBL" id="RUO53737.1"/>
    </source>
</evidence>
<dbReference type="PROSITE" id="PS00174">
    <property type="entry name" value="P_GLUCOSE_ISOMERASE_2"/>
    <property type="match status" value="1"/>
</dbReference>
<organism evidence="9 10">
    <name type="scientific">Idiomarina fontislapidosi</name>
    <dbReference type="NCBI Taxonomy" id="263723"/>
    <lineage>
        <taxon>Bacteria</taxon>
        <taxon>Pseudomonadati</taxon>
        <taxon>Pseudomonadota</taxon>
        <taxon>Gammaproteobacteria</taxon>
        <taxon>Alteromonadales</taxon>
        <taxon>Idiomarinaceae</taxon>
        <taxon>Idiomarina</taxon>
    </lineage>
</organism>
<dbReference type="PROSITE" id="PS00765">
    <property type="entry name" value="P_GLUCOSE_ISOMERASE_1"/>
    <property type="match status" value="1"/>
</dbReference>
<dbReference type="PROSITE" id="PS51463">
    <property type="entry name" value="P_GLUCOSE_ISOMERASE_3"/>
    <property type="match status" value="1"/>
</dbReference>
<feature type="active site" description="Proton donor" evidence="7">
    <location>
        <position position="310"/>
    </location>
</feature>
<comment type="pathway">
    <text evidence="7">Carbohydrate biosynthesis; gluconeogenesis.</text>
</comment>
<dbReference type="InterPro" id="IPR001672">
    <property type="entry name" value="G6P_Isomerase"/>
</dbReference>
<comment type="subcellular location">
    <subcellularLocation>
        <location evidence="7">Cytoplasm</location>
    </subcellularLocation>
</comment>
<evidence type="ECO:0000256" key="4">
    <source>
        <dbReference type="ARBA" id="ARBA00023152"/>
    </source>
</evidence>
<evidence type="ECO:0000256" key="7">
    <source>
        <dbReference type="HAMAP-Rule" id="MF_00473"/>
    </source>
</evidence>
<dbReference type="GO" id="GO:0051156">
    <property type="term" value="P:glucose 6-phosphate metabolic process"/>
    <property type="evidence" value="ECO:0007669"/>
    <property type="project" value="TreeGrafter"/>
</dbReference>
<evidence type="ECO:0000256" key="3">
    <source>
        <dbReference type="ARBA" id="ARBA00022432"/>
    </source>
</evidence>
<dbReference type="CDD" id="cd05016">
    <property type="entry name" value="SIS_PGI_2"/>
    <property type="match status" value="1"/>
</dbReference>
<dbReference type="Gene3D" id="3.40.50.10490">
    <property type="entry name" value="Glucose-6-phosphate isomerase like protein, domain 1"/>
    <property type="match status" value="2"/>
</dbReference>
<feature type="active site" evidence="7">
    <location>
        <position position="341"/>
    </location>
</feature>
<dbReference type="SUPFAM" id="SSF53697">
    <property type="entry name" value="SIS domain"/>
    <property type="match status" value="1"/>
</dbReference>
<accession>A0A432XYG6</accession>
<dbReference type="HAMAP" id="MF_00473">
    <property type="entry name" value="G6P_isomerase"/>
    <property type="match status" value="1"/>
</dbReference>
<dbReference type="AlphaFoldDB" id="A0A432XYG6"/>
<reference evidence="10" key="1">
    <citation type="journal article" date="2018" name="Front. Microbiol.">
        <title>Genome-Based Analysis Reveals the Taxonomy and Diversity of the Family Idiomarinaceae.</title>
        <authorList>
            <person name="Liu Y."/>
            <person name="Lai Q."/>
            <person name="Shao Z."/>
        </authorList>
    </citation>
    <scope>NUCLEOTIDE SEQUENCE [LARGE SCALE GENOMIC DNA]</scope>
    <source>
        <strain evidence="10">F23</strain>
    </source>
</reference>
<dbReference type="PANTHER" id="PTHR11469">
    <property type="entry name" value="GLUCOSE-6-PHOSPHATE ISOMERASE"/>
    <property type="match status" value="1"/>
</dbReference>
<dbReference type="InterPro" id="IPR046348">
    <property type="entry name" value="SIS_dom_sf"/>
</dbReference>
<dbReference type="Gene3D" id="1.10.1390.10">
    <property type="match status" value="1"/>
</dbReference>
<evidence type="ECO:0000256" key="8">
    <source>
        <dbReference type="RuleBase" id="RU000612"/>
    </source>
</evidence>
<protein>
    <recommendedName>
        <fullName evidence="7">Glucose-6-phosphate isomerase</fullName>
        <shortName evidence="7">GPI</shortName>
        <ecNumber evidence="7">5.3.1.9</ecNumber>
    </recommendedName>
    <alternativeName>
        <fullName evidence="7">Phosphoglucose isomerase</fullName>
        <shortName evidence="7">PGI</shortName>
    </alternativeName>
    <alternativeName>
        <fullName evidence="7">Phosphohexose isomerase</fullName>
        <shortName evidence="7">PHI</shortName>
    </alternativeName>
</protein>
<name>A0A432XYG6_9GAMM</name>